<reference evidence="2 3" key="1">
    <citation type="submission" date="2024-11" db="EMBL/GenBank/DDBJ databases">
        <title>Chromosome-level genome assembly of Eucalyptus globulus Labill. provides insights into its genome evolution.</title>
        <authorList>
            <person name="Li X."/>
        </authorList>
    </citation>
    <scope>NUCLEOTIDE SEQUENCE [LARGE SCALE GENOMIC DNA]</scope>
    <source>
        <strain evidence="2">CL2024</strain>
        <tissue evidence="2">Fresh tender leaves</tissue>
    </source>
</reference>
<keyword evidence="3" id="KW-1185">Reference proteome</keyword>
<evidence type="ECO:0000313" key="2">
    <source>
        <dbReference type="EMBL" id="KAL3714211.1"/>
    </source>
</evidence>
<name>A0ABD3IIJ3_EUCGL</name>
<evidence type="ECO:0000313" key="3">
    <source>
        <dbReference type="Proteomes" id="UP001634007"/>
    </source>
</evidence>
<dbReference type="PANTHER" id="PTHR35125:SF2">
    <property type="entry name" value="PROTEIN PATRONUS 2-LIKE"/>
    <property type="match status" value="1"/>
</dbReference>
<dbReference type="EMBL" id="JBJKBG010000011">
    <property type="protein sequence ID" value="KAL3714211.1"/>
    <property type="molecule type" value="Genomic_DNA"/>
</dbReference>
<proteinExistence type="predicted"/>
<protein>
    <submittedName>
        <fullName evidence="2">Uncharacterized protein</fullName>
    </submittedName>
</protein>
<accession>A0ABD3IIJ3</accession>
<feature type="region of interest" description="Disordered" evidence="1">
    <location>
        <begin position="212"/>
        <end position="238"/>
    </location>
</feature>
<dbReference type="AlphaFoldDB" id="A0ABD3IIJ3"/>
<gene>
    <name evidence="2" type="ORF">ACJRO7_006194</name>
</gene>
<organism evidence="2 3">
    <name type="scientific">Eucalyptus globulus</name>
    <name type="common">Tasmanian blue gum</name>
    <dbReference type="NCBI Taxonomy" id="34317"/>
    <lineage>
        <taxon>Eukaryota</taxon>
        <taxon>Viridiplantae</taxon>
        <taxon>Streptophyta</taxon>
        <taxon>Embryophyta</taxon>
        <taxon>Tracheophyta</taxon>
        <taxon>Spermatophyta</taxon>
        <taxon>Magnoliopsida</taxon>
        <taxon>eudicotyledons</taxon>
        <taxon>Gunneridae</taxon>
        <taxon>Pentapetalae</taxon>
        <taxon>rosids</taxon>
        <taxon>malvids</taxon>
        <taxon>Myrtales</taxon>
        <taxon>Myrtaceae</taxon>
        <taxon>Myrtoideae</taxon>
        <taxon>Eucalypteae</taxon>
        <taxon>Eucalyptus</taxon>
    </lineage>
</organism>
<evidence type="ECO:0000256" key="1">
    <source>
        <dbReference type="SAM" id="MobiDB-lite"/>
    </source>
</evidence>
<dbReference type="Proteomes" id="UP001634007">
    <property type="component" value="Unassembled WGS sequence"/>
</dbReference>
<dbReference type="InterPro" id="IPR039326">
    <property type="entry name" value="Patronus"/>
</dbReference>
<feature type="region of interest" description="Disordered" evidence="1">
    <location>
        <begin position="78"/>
        <end position="118"/>
    </location>
</feature>
<dbReference type="PANTHER" id="PTHR35125">
    <property type="entry name" value="NEURON NAVIGATOR 1-LIKE-RELATED"/>
    <property type="match status" value="1"/>
</dbReference>
<sequence length="260" mass="28807">MAAGRGGLILDQNFNANYNGGSLGEISKVMKVQKKGVVGRRKPLGDLSNAGKPALNQVSKKQNLKSFALINEDIGSSKVPSDLSKKRSTSKALDKPQTRSRKALSDISNSAKPHVSEASKKTVKMNVLAEEPIDTGFIAEEQFFHNHKECIKQQTTAVDMDHFLETLRLGFRNKHVSTPCLSPLSCRSKHESPSRLLQYEQMAELQISAVRSPPKHKLSGELDDSPQPPSSPKSPNIRMHWKDQDMVNFMLMETPGLLKH</sequence>
<comment type="caution">
    <text evidence="2">The sequence shown here is derived from an EMBL/GenBank/DDBJ whole genome shotgun (WGS) entry which is preliminary data.</text>
</comment>